<evidence type="ECO:0000313" key="2">
    <source>
        <dbReference type="EMBL" id="KAG0463055.1"/>
    </source>
</evidence>
<dbReference type="Proteomes" id="UP000639772">
    <property type="component" value="Chromosome 11"/>
</dbReference>
<reference evidence="2 3" key="1">
    <citation type="journal article" date="2020" name="Nat. Food">
        <title>A phased Vanilla planifolia genome enables genetic improvement of flavour and production.</title>
        <authorList>
            <person name="Hasing T."/>
            <person name="Tang H."/>
            <person name="Brym M."/>
            <person name="Khazi F."/>
            <person name="Huang T."/>
            <person name="Chambers A.H."/>
        </authorList>
    </citation>
    <scope>NUCLEOTIDE SEQUENCE [LARGE SCALE GENOMIC DNA]</scope>
    <source>
        <tissue evidence="2">Leaf</tissue>
    </source>
</reference>
<organism evidence="2 3">
    <name type="scientific">Vanilla planifolia</name>
    <name type="common">Vanilla</name>
    <dbReference type="NCBI Taxonomy" id="51239"/>
    <lineage>
        <taxon>Eukaryota</taxon>
        <taxon>Viridiplantae</taxon>
        <taxon>Streptophyta</taxon>
        <taxon>Embryophyta</taxon>
        <taxon>Tracheophyta</taxon>
        <taxon>Spermatophyta</taxon>
        <taxon>Magnoliopsida</taxon>
        <taxon>Liliopsida</taxon>
        <taxon>Asparagales</taxon>
        <taxon>Orchidaceae</taxon>
        <taxon>Vanilloideae</taxon>
        <taxon>Vanilleae</taxon>
        <taxon>Vanilla</taxon>
    </lineage>
</organism>
<feature type="compositionally biased region" description="Basic residues" evidence="1">
    <location>
        <begin position="1"/>
        <end position="10"/>
    </location>
</feature>
<comment type="caution">
    <text evidence="2">The sequence shown here is derived from an EMBL/GenBank/DDBJ whole genome shotgun (WGS) entry which is preliminary data.</text>
</comment>
<proteinExistence type="predicted"/>
<dbReference type="AlphaFoldDB" id="A0A835PZ15"/>
<evidence type="ECO:0000313" key="3">
    <source>
        <dbReference type="Proteomes" id="UP000639772"/>
    </source>
</evidence>
<protein>
    <submittedName>
        <fullName evidence="2">Uncharacterized protein</fullName>
    </submittedName>
</protein>
<dbReference type="EMBL" id="JADCNM010000011">
    <property type="protein sequence ID" value="KAG0463055.1"/>
    <property type="molecule type" value="Genomic_DNA"/>
</dbReference>
<gene>
    <name evidence="2" type="ORF">HPP92_021531</name>
</gene>
<feature type="region of interest" description="Disordered" evidence="1">
    <location>
        <begin position="1"/>
        <end position="35"/>
    </location>
</feature>
<evidence type="ECO:0000256" key="1">
    <source>
        <dbReference type="SAM" id="MobiDB-lite"/>
    </source>
</evidence>
<name>A0A835PZ15_VANPL</name>
<accession>A0A835PZ15</accession>
<sequence length="139" mass="15465">MERKAQKRTRSCGDGDGDPSMRMRSKSDEGDVAERVVSDEEVEAFYAILRGMREAAAAAGRDVWQGYGREFRTLKMEEEDKEKGRLRCHQLAFKLEDFKDAAEAAGVDEVSSGGETGDLKPKSVAEYGFRPLLDLNAEP</sequence>
<feature type="compositionally biased region" description="Basic and acidic residues" evidence="1">
    <location>
        <begin position="19"/>
        <end position="35"/>
    </location>
</feature>